<dbReference type="CDD" id="cd04301">
    <property type="entry name" value="NAT_SF"/>
    <property type="match status" value="1"/>
</dbReference>
<dbReference type="InterPro" id="IPR050680">
    <property type="entry name" value="YpeA/RimI_acetyltransf"/>
</dbReference>
<protein>
    <submittedName>
        <fullName evidence="4">Acetyltransferase</fullName>
    </submittedName>
</protein>
<dbReference type="InterPro" id="IPR016181">
    <property type="entry name" value="Acyl_CoA_acyltransferase"/>
</dbReference>
<evidence type="ECO:0000313" key="4">
    <source>
        <dbReference type="EMBL" id="GAK49682.1"/>
    </source>
</evidence>
<sequence length="151" mass="17456">MRPDLFIRPYQPEDESHVIQLWFRCQLVTAANNPKCDIERKCRVNPELFLVGLIEDSLVATCMAGYEGHRGWINYLAVDPDYQRQGVASQMMAAAEQLLKALGCPKINLQVRETNAHVIDFYQSIGYRNDRVISFGKRLEHDPPYQNEQEE</sequence>
<dbReference type="PROSITE" id="PS51186">
    <property type="entry name" value="GNAT"/>
    <property type="match status" value="1"/>
</dbReference>
<dbReference type="SUPFAM" id="SSF55729">
    <property type="entry name" value="Acyl-CoA N-acyltransferases (Nat)"/>
    <property type="match status" value="1"/>
</dbReference>
<evidence type="ECO:0000313" key="5">
    <source>
        <dbReference type="Proteomes" id="UP000030700"/>
    </source>
</evidence>
<name>A0A0S6VR91_9BACT</name>
<dbReference type="GO" id="GO:0016747">
    <property type="term" value="F:acyltransferase activity, transferring groups other than amino-acyl groups"/>
    <property type="evidence" value="ECO:0007669"/>
    <property type="project" value="InterPro"/>
</dbReference>
<dbReference type="Gene3D" id="3.40.630.30">
    <property type="match status" value="1"/>
</dbReference>
<dbReference type="NCBIfam" id="NF002959">
    <property type="entry name" value="PRK03624.1"/>
    <property type="match status" value="1"/>
</dbReference>
<dbReference type="Pfam" id="PF00583">
    <property type="entry name" value="Acetyltransf_1"/>
    <property type="match status" value="1"/>
</dbReference>
<dbReference type="STRING" id="1499966.U14_00905"/>
<dbReference type="HOGENOM" id="CLU_013985_34_1_0"/>
<gene>
    <name evidence="4" type="ORF">U14_00905</name>
</gene>
<dbReference type="Proteomes" id="UP000030700">
    <property type="component" value="Unassembled WGS sequence"/>
</dbReference>
<organism evidence="4">
    <name type="scientific">Candidatus Moduliflexus flocculans</name>
    <dbReference type="NCBI Taxonomy" id="1499966"/>
    <lineage>
        <taxon>Bacteria</taxon>
        <taxon>Candidatus Moduliflexota</taxon>
        <taxon>Candidatus Moduliflexia</taxon>
        <taxon>Candidatus Moduliflexales</taxon>
        <taxon>Candidatus Moduliflexaceae</taxon>
    </lineage>
</organism>
<feature type="domain" description="N-acetyltransferase" evidence="3">
    <location>
        <begin position="5"/>
        <end position="144"/>
    </location>
</feature>
<reference evidence="4" key="1">
    <citation type="journal article" date="2015" name="PeerJ">
        <title>First genomic representation of candidate bacterial phylum KSB3 points to enhanced environmental sensing as a trigger of wastewater bulking.</title>
        <authorList>
            <person name="Sekiguchi Y."/>
            <person name="Ohashi A."/>
            <person name="Parks D.H."/>
            <person name="Yamauchi T."/>
            <person name="Tyson G.W."/>
            <person name="Hugenholtz P."/>
        </authorList>
    </citation>
    <scope>NUCLEOTIDE SEQUENCE [LARGE SCALE GENOMIC DNA]</scope>
</reference>
<dbReference type="PANTHER" id="PTHR43420:SF12">
    <property type="entry name" value="N-ACETYLTRANSFERASE DOMAIN-CONTAINING PROTEIN"/>
    <property type="match status" value="1"/>
</dbReference>
<proteinExistence type="predicted"/>
<dbReference type="InterPro" id="IPR000182">
    <property type="entry name" value="GNAT_dom"/>
</dbReference>
<keyword evidence="5" id="KW-1185">Reference proteome</keyword>
<keyword evidence="2" id="KW-0012">Acyltransferase</keyword>
<evidence type="ECO:0000256" key="1">
    <source>
        <dbReference type="ARBA" id="ARBA00022679"/>
    </source>
</evidence>
<accession>A0A0S6VR91</accession>
<evidence type="ECO:0000256" key="2">
    <source>
        <dbReference type="ARBA" id="ARBA00023315"/>
    </source>
</evidence>
<evidence type="ECO:0000259" key="3">
    <source>
        <dbReference type="PROSITE" id="PS51186"/>
    </source>
</evidence>
<dbReference type="EMBL" id="DF820455">
    <property type="protein sequence ID" value="GAK49682.1"/>
    <property type="molecule type" value="Genomic_DNA"/>
</dbReference>
<keyword evidence="1 4" id="KW-0808">Transferase</keyword>
<dbReference type="PANTHER" id="PTHR43420">
    <property type="entry name" value="ACETYLTRANSFERASE"/>
    <property type="match status" value="1"/>
</dbReference>
<dbReference type="AlphaFoldDB" id="A0A0S6VR91"/>